<protein>
    <recommendedName>
        <fullName evidence="6">Major facilitator superfamily (MFS) profile domain-containing protein</fullName>
    </recommendedName>
</protein>
<dbReference type="AlphaFoldDB" id="A0A1L9PTJ9"/>
<keyword evidence="3 5" id="KW-1133">Transmembrane helix</keyword>
<dbReference type="PANTHER" id="PTHR23502">
    <property type="entry name" value="MAJOR FACILITATOR SUPERFAMILY"/>
    <property type="match status" value="1"/>
</dbReference>
<dbReference type="InterPro" id="IPR020846">
    <property type="entry name" value="MFS_dom"/>
</dbReference>
<evidence type="ECO:0000256" key="5">
    <source>
        <dbReference type="SAM" id="Phobius"/>
    </source>
</evidence>
<feature type="transmembrane region" description="Helical" evidence="5">
    <location>
        <begin position="434"/>
        <end position="459"/>
    </location>
</feature>
<dbReference type="PROSITE" id="PS50850">
    <property type="entry name" value="MFS"/>
    <property type="match status" value="1"/>
</dbReference>
<dbReference type="GeneID" id="63732589"/>
<dbReference type="InterPro" id="IPR036259">
    <property type="entry name" value="MFS_trans_sf"/>
</dbReference>
<keyword evidence="8" id="KW-1185">Reference proteome</keyword>
<feature type="transmembrane region" description="Helical" evidence="5">
    <location>
        <begin position="403"/>
        <end position="422"/>
    </location>
</feature>
<name>A0A1L9PTJ9_ASPVE</name>
<feature type="transmembrane region" description="Helical" evidence="5">
    <location>
        <begin position="226"/>
        <end position="244"/>
    </location>
</feature>
<feature type="transmembrane region" description="Helical" evidence="5">
    <location>
        <begin position="501"/>
        <end position="521"/>
    </location>
</feature>
<proteinExistence type="predicted"/>
<dbReference type="Gene3D" id="1.20.1250.20">
    <property type="entry name" value="MFS general substrate transporter like domains"/>
    <property type="match status" value="1"/>
</dbReference>
<evidence type="ECO:0000313" key="8">
    <source>
        <dbReference type="Proteomes" id="UP000184073"/>
    </source>
</evidence>
<feature type="domain" description="Major facilitator superfamily (MFS) profile" evidence="6">
    <location>
        <begin position="69"/>
        <end position="538"/>
    </location>
</feature>
<feature type="transmembrane region" description="Helical" evidence="5">
    <location>
        <begin position="324"/>
        <end position="350"/>
    </location>
</feature>
<accession>A0A1L9PTJ9</accession>
<feature type="transmembrane region" description="Helical" evidence="5">
    <location>
        <begin position="68"/>
        <end position="92"/>
    </location>
</feature>
<feature type="transmembrane region" description="Helical" evidence="5">
    <location>
        <begin position="200"/>
        <end position="220"/>
    </location>
</feature>
<dbReference type="InterPro" id="IPR011701">
    <property type="entry name" value="MFS"/>
</dbReference>
<keyword evidence="4 5" id="KW-0472">Membrane</keyword>
<dbReference type="VEuPathDB" id="FungiDB:ASPVEDRAFT_817093"/>
<dbReference type="Proteomes" id="UP000184073">
    <property type="component" value="Unassembled WGS sequence"/>
</dbReference>
<comment type="subcellular location">
    <subcellularLocation>
        <location evidence="1">Membrane</location>
        <topology evidence="1">Multi-pass membrane protein</topology>
    </subcellularLocation>
</comment>
<evidence type="ECO:0000256" key="1">
    <source>
        <dbReference type="ARBA" id="ARBA00004141"/>
    </source>
</evidence>
<organism evidence="7 8">
    <name type="scientific">Aspergillus versicolor CBS 583.65</name>
    <dbReference type="NCBI Taxonomy" id="1036611"/>
    <lineage>
        <taxon>Eukaryota</taxon>
        <taxon>Fungi</taxon>
        <taxon>Dikarya</taxon>
        <taxon>Ascomycota</taxon>
        <taxon>Pezizomycotina</taxon>
        <taxon>Eurotiomycetes</taxon>
        <taxon>Eurotiomycetidae</taxon>
        <taxon>Eurotiales</taxon>
        <taxon>Aspergillaceae</taxon>
        <taxon>Aspergillus</taxon>
        <taxon>Aspergillus subgen. Nidulantes</taxon>
    </lineage>
</organism>
<dbReference type="PANTHER" id="PTHR23502:SF20">
    <property type="entry name" value="TRANSPORTER, PUTATIVE (AFU_ORTHOLOGUE AFUA_6G13880)-RELATED"/>
    <property type="match status" value="1"/>
</dbReference>
<evidence type="ECO:0000256" key="3">
    <source>
        <dbReference type="ARBA" id="ARBA00022989"/>
    </source>
</evidence>
<dbReference type="Pfam" id="PF07690">
    <property type="entry name" value="MFS_1"/>
    <property type="match status" value="1"/>
</dbReference>
<dbReference type="SUPFAM" id="SSF103473">
    <property type="entry name" value="MFS general substrate transporter"/>
    <property type="match status" value="1"/>
</dbReference>
<dbReference type="OrthoDB" id="2585655at2759"/>
<evidence type="ECO:0000256" key="2">
    <source>
        <dbReference type="ARBA" id="ARBA00022692"/>
    </source>
</evidence>
<dbReference type="EMBL" id="KV878132">
    <property type="protein sequence ID" value="OJJ04823.1"/>
    <property type="molecule type" value="Genomic_DNA"/>
</dbReference>
<evidence type="ECO:0000259" key="6">
    <source>
        <dbReference type="PROSITE" id="PS50850"/>
    </source>
</evidence>
<dbReference type="STRING" id="1036611.A0A1L9PTJ9"/>
<evidence type="ECO:0000313" key="7">
    <source>
        <dbReference type="EMBL" id="OJJ04823.1"/>
    </source>
</evidence>
<feature type="transmembrane region" description="Helical" evidence="5">
    <location>
        <begin position="370"/>
        <end position="391"/>
    </location>
</feature>
<reference evidence="8" key="1">
    <citation type="journal article" date="2017" name="Genome Biol.">
        <title>Comparative genomics reveals high biological diversity and specific adaptations in the industrially and medically important fungal genus Aspergillus.</title>
        <authorList>
            <person name="de Vries R.P."/>
            <person name="Riley R."/>
            <person name="Wiebenga A."/>
            <person name="Aguilar-Osorio G."/>
            <person name="Amillis S."/>
            <person name="Uchima C.A."/>
            <person name="Anderluh G."/>
            <person name="Asadollahi M."/>
            <person name="Askin M."/>
            <person name="Barry K."/>
            <person name="Battaglia E."/>
            <person name="Bayram O."/>
            <person name="Benocci T."/>
            <person name="Braus-Stromeyer S.A."/>
            <person name="Caldana C."/>
            <person name="Canovas D."/>
            <person name="Cerqueira G.C."/>
            <person name="Chen F."/>
            <person name="Chen W."/>
            <person name="Choi C."/>
            <person name="Clum A."/>
            <person name="Dos Santos R.A."/>
            <person name="Damasio A.R."/>
            <person name="Diallinas G."/>
            <person name="Emri T."/>
            <person name="Fekete E."/>
            <person name="Flipphi M."/>
            <person name="Freyberg S."/>
            <person name="Gallo A."/>
            <person name="Gournas C."/>
            <person name="Habgood R."/>
            <person name="Hainaut M."/>
            <person name="Harispe M.L."/>
            <person name="Henrissat B."/>
            <person name="Hilden K.S."/>
            <person name="Hope R."/>
            <person name="Hossain A."/>
            <person name="Karabika E."/>
            <person name="Karaffa L."/>
            <person name="Karanyi Z."/>
            <person name="Krasevec N."/>
            <person name="Kuo A."/>
            <person name="Kusch H."/>
            <person name="LaButti K."/>
            <person name="Lagendijk E.L."/>
            <person name="Lapidus A."/>
            <person name="Levasseur A."/>
            <person name="Lindquist E."/>
            <person name="Lipzen A."/>
            <person name="Logrieco A.F."/>
            <person name="MacCabe A."/>
            <person name="Maekelae M.R."/>
            <person name="Malavazi I."/>
            <person name="Melin P."/>
            <person name="Meyer V."/>
            <person name="Mielnichuk N."/>
            <person name="Miskei M."/>
            <person name="Molnar A.P."/>
            <person name="Mule G."/>
            <person name="Ngan C.Y."/>
            <person name="Orejas M."/>
            <person name="Orosz E."/>
            <person name="Ouedraogo J.P."/>
            <person name="Overkamp K.M."/>
            <person name="Park H.-S."/>
            <person name="Perrone G."/>
            <person name="Piumi F."/>
            <person name="Punt P.J."/>
            <person name="Ram A.F."/>
            <person name="Ramon A."/>
            <person name="Rauscher S."/>
            <person name="Record E."/>
            <person name="Riano-Pachon D.M."/>
            <person name="Robert V."/>
            <person name="Roehrig J."/>
            <person name="Ruller R."/>
            <person name="Salamov A."/>
            <person name="Salih N.S."/>
            <person name="Samson R.A."/>
            <person name="Sandor E."/>
            <person name="Sanguinetti M."/>
            <person name="Schuetze T."/>
            <person name="Sepcic K."/>
            <person name="Shelest E."/>
            <person name="Sherlock G."/>
            <person name="Sophianopoulou V."/>
            <person name="Squina F.M."/>
            <person name="Sun H."/>
            <person name="Susca A."/>
            <person name="Todd R.B."/>
            <person name="Tsang A."/>
            <person name="Unkles S.E."/>
            <person name="van de Wiele N."/>
            <person name="van Rossen-Uffink D."/>
            <person name="Oliveira J.V."/>
            <person name="Vesth T.C."/>
            <person name="Visser J."/>
            <person name="Yu J.-H."/>
            <person name="Zhou M."/>
            <person name="Andersen M.R."/>
            <person name="Archer D.B."/>
            <person name="Baker S.E."/>
            <person name="Benoit I."/>
            <person name="Brakhage A.A."/>
            <person name="Braus G.H."/>
            <person name="Fischer R."/>
            <person name="Frisvad J.C."/>
            <person name="Goldman G.H."/>
            <person name="Houbraken J."/>
            <person name="Oakley B."/>
            <person name="Pocsi I."/>
            <person name="Scazzocchio C."/>
            <person name="Seiboth B."/>
            <person name="vanKuyk P.A."/>
            <person name="Wortman J."/>
            <person name="Dyer P.S."/>
            <person name="Grigoriev I.V."/>
        </authorList>
    </citation>
    <scope>NUCLEOTIDE SEQUENCE [LARGE SCALE GENOMIC DNA]</scope>
    <source>
        <strain evidence="8">CBS 583.65</strain>
    </source>
</reference>
<feature type="transmembrane region" description="Helical" evidence="5">
    <location>
        <begin position="136"/>
        <end position="153"/>
    </location>
</feature>
<dbReference type="GO" id="GO:0005886">
    <property type="term" value="C:plasma membrane"/>
    <property type="evidence" value="ECO:0007669"/>
    <property type="project" value="TreeGrafter"/>
</dbReference>
<evidence type="ECO:0000256" key="4">
    <source>
        <dbReference type="ARBA" id="ARBA00023136"/>
    </source>
</evidence>
<keyword evidence="2 5" id="KW-0812">Transmembrane</keyword>
<feature type="transmembrane region" description="Helical" evidence="5">
    <location>
        <begin position="104"/>
        <end position="124"/>
    </location>
</feature>
<dbReference type="GO" id="GO:0022857">
    <property type="term" value="F:transmembrane transporter activity"/>
    <property type="evidence" value="ECO:0007669"/>
    <property type="project" value="InterPro"/>
</dbReference>
<sequence>MPLGILEDTKLENVPGTAPLNELGQDNAYSGIDPALMKHDETGKIVLVPQPSDSPNDPYNWPRLKKELFTVAFGWGCGCTGAVGPLLGAAFVPLAEQFGVPLNTFVSGVQGSTIAAVAVGSLVFNCLAVKYGKRPVYLITTIGMMVACFWAAAAKNFASLVAARVLSGLCMGPFEALVPASIGDVWFVHERGFRTAIFNLGVLGGINLATPIAGAVIQYGDYKICLNGMGGAFALTLIMVFFWMPETAYVRTDALSIDTGFDLSSLENKANVKHLEASGDPAPASDNEPRISYMRELLPYSGYVNHVSFWNTLIRPAYLIASPAVVWAVILFTTCISWLVLISLTISQIFSAPPYSFSVGAVGATNVSSFVASLIGTLVAGPLVDGVASWLSKINKGIFEPEFRLPIMITYLFFTATGFFAWGQSLYAVEPWPIPVIVCLGLINLGVQLGTTGVVTYVVDCHREKASEAFATMNFVKNIFSFGLTFYVNGWIDTQGVKNCFFTIGGITIGVTLLTVPMYIWGKRSRSWVHRHRIAERL</sequence>
<feature type="transmembrane region" description="Helical" evidence="5">
    <location>
        <begin position="471"/>
        <end position="489"/>
    </location>
</feature>
<gene>
    <name evidence="7" type="ORF">ASPVEDRAFT_817093</name>
</gene>
<dbReference type="RefSeq" id="XP_040670585.1">
    <property type="nucleotide sequence ID" value="XM_040817078.1"/>
</dbReference>